<dbReference type="InterPro" id="IPR052016">
    <property type="entry name" value="Bact_Sigma-Reg"/>
</dbReference>
<feature type="domain" description="Two component regulator three Y" evidence="5">
    <location>
        <begin position="692"/>
        <end position="753"/>
    </location>
</feature>
<keyword evidence="3" id="KW-0732">Signal</keyword>
<feature type="signal peptide" evidence="3">
    <location>
        <begin position="1"/>
        <end position="23"/>
    </location>
</feature>
<evidence type="ECO:0000256" key="3">
    <source>
        <dbReference type="SAM" id="SignalP"/>
    </source>
</evidence>
<dbReference type="Pfam" id="PF07228">
    <property type="entry name" value="SpoIIE"/>
    <property type="match status" value="1"/>
</dbReference>
<dbReference type="InterPro" id="IPR013783">
    <property type="entry name" value="Ig-like_fold"/>
</dbReference>
<evidence type="ECO:0000256" key="2">
    <source>
        <dbReference type="SAM" id="Phobius"/>
    </source>
</evidence>
<dbReference type="AlphaFoldDB" id="A0AAE3XP66"/>
<reference evidence="6" key="1">
    <citation type="submission" date="2023-07" db="EMBL/GenBank/DDBJ databases">
        <title>Genomic Encyclopedia of Type Strains, Phase IV (KMG-IV): sequencing the most valuable type-strain genomes for metagenomic binning, comparative biology and taxonomic classification.</title>
        <authorList>
            <person name="Goeker M."/>
        </authorList>
    </citation>
    <scope>NUCLEOTIDE SEQUENCE</scope>
    <source>
        <strain evidence="6">DSM 26174</strain>
    </source>
</reference>
<organism evidence="6 7">
    <name type="scientific">Aureibacter tunicatorum</name>
    <dbReference type="NCBI Taxonomy" id="866807"/>
    <lineage>
        <taxon>Bacteria</taxon>
        <taxon>Pseudomonadati</taxon>
        <taxon>Bacteroidota</taxon>
        <taxon>Cytophagia</taxon>
        <taxon>Cytophagales</taxon>
        <taxon>Persicobacteraceae</taxon>
        <taxon>Aureibacter</taxon>
    </lineage>
</organism>
<dbReference type="InterPro" id="IPR011123">
    <property type="entry name" value="Y_Y_Y"/>
</dbReference>
<dbReference type="PANTHER" id="PTHR43156">
    <property type="entry name" value="STAGE II SPORULATION PROTEIN E-RELATED"/>
    <property type="match status" value="1"/>
</dbReference>
<dbReference type="Proteomes" id="UP001185092">
    <property type="component" value="Unassembled WGS sequence"/>
</dbReference>
<proteinExistence type="predicted"/>
<dbReference type="Gene3D" id="2.60.40.10">
    <property type="entry name" value="Immunoglobulins"/>
    <property type="match status" value="1"/>
</dbReference>
<comment type="caution">
    <text evidence="6">The sequence shown here is derived from an EMBL/GenBank/DDBJ whole genome shotgun (WGS) entry which is preliminary data.</text>
</comment>
<evidence type="ECO:0000313" key="7">
    <source>
        <dbReference type="Proteomes" id="UP001185092"/>
    </source>
</evidence>
<accession>A0AAE3XP66</accession>
<evidence type="ECO:0000259" key="4">
    <source>
        <dbReference type="Pfam" id="PF07228"/>
    </source>
</evidence>
<gene>
    <name evidence="6" type="ORF">HNQ88_001751</name>
</gene>
<keyword evidence="1" id="KW-0378">Hydrolase</keyword>
<keyword evidence="7" id="KW-1185">Reference proteome</keyword>
<evidence type="ECO:0000259" key="5">
    <source>
        <dbReference type="Pfam" id="PF07495"/>
    </source>
</evidence>
<dbReference type="InterPro" id="IPR015943">
    <property type="entry name" value="WD40/YVTN_repeat-like_dom_sf"/>
</dbReference>
<evidence type="ECO:0000313" key="6">
    <source>
        <dbReference type="EMBL" id="MDR6238714.1"/>
    </source>
</evidence>
<dbReference type="RefSeq" id="WP_309938220.1">
    <property type="nucleotide sequence ID" value="NZ_AP025305.1"/>
</dbReference>
<name>A0AAE3XP66_9BACT</name>
<protein>
    <submittedName>
        <fullName evidence="6">Serine phosphatase RsbU (Regulator of sigma subunit)</fullName>
    </submittedName>
</protein>
<dbReference type="Pfam" id="PF07495">
    <property type="entry name" value="Y_Y_Y"/>
    <property type="match status" value="1"/>
</dbReference>
<dbReference type="PANTHER" id="PTHR43156:SF9">
    <property type="entry name" value="HAMP DOMAIN-CONTAINING PROTEIN"/>
    <property type="match status" value="1"/>
</dbReference>
<feature type="domain" description="PPM-type phosphatase" evidence="4">
    <location>
        <begin position="882"/>
        <end position="1078"/>
    </location>
</feature>
<dbReference type="Gene3D" id="3.60.40.10">
    <property type="entry name" value="PPM-type phosphatase domain"/>
    <property type="match status" value="1"/>
</dbReference>
<dbReference type="EMBL" id="JAVDQD010000002">
    <property type="protein sequence ID" value="MDR6238714.1"/>
    <property type="molecule type" value="Genomic_DNA"/>
</dbReference>
<evidence type="ECO:0000256" key="1">
    <source>
        <dbReference type="ARBA" id="ARBA00022801"/>
    </source>
</evidence>
<dbReference type="GO" id="GO:0016791">
    <property type="term" value="F:phosphatase activity"/>
    <property type="evidence" value="ECO:0007669"/>
    <property type="project" value="TreeGrafter"/>
</dbReference>
<keyword evidence="2" id="KW-0812">Transmembrane</keyword>
<dbReference type="SUPFAM" id="SSF63829">
    <property type="entry name" value="Calcium-dependent phosphotriesterase"/>
    <property type="match status" value="1"/>
</dbReference>
<feature type="transmembrane region" description="Helical" evidence="2">
    <location>
        <begin position="761"/>
        <end position="782"/>
    </location>
</feature>
<keyword evidence="2" id="KW-1133">Transmembrane helix</keyword>
<dbReference type="InterPro" id="IPR001932">
    <property type="entry name" value="PPM-type_phosphatase-like_dom"/>
</dbReference>
<keyword evidence="2" id="KW-0472">Membrane</keyword>
<dbReference type="InterPro" id="IPR036457">
    <property type="entry name" value="PPM-type-like_dom_sf"/>
</dbReference>
<dbReference type="Gene3D" id="2.130.10.10">
    <property type="entry name" value="YVTN repeat-like/Quinoprotein amine dehydrogenase"/>
    <property type="match status" value="2"/>
</dbReference>
<feature type="chain" id="PRO_5042078358" evidence="3">
    <location>
        <begin position="24"/>
        <end position="1079"/>
    </location>
</feature>
<sequence>MILRSLFILLFVFCCDFASVLFANPAGTNRPSVFYDFKDNKFNPQSYEVNQALSGEIYMANHDGIISFDGHRWNLFMEMPDNQKVRSIVFNDQGKCFIGASHDFGYMDFDKNGKPYFVSLLHHIPESITENLEPITSVESTGRYVYFNLIGHVAVWDEQEKEMTLLKGRFIHQFFKMDGEVWGTDVLKGVFRMDGVNMNYILEDVKPFFLRHTPIAIMAYDAHRVLTVNMRLEMFLINTLDGTYEPFDYNFKKEMKKASLNKGMKLMDGTFMVSSENEGVFRFDRNGQLIERLGREEGLPSEVVFDLFQDESFNVWVLTSKGVMCYDMDANFQILDTSSGLYGLIYDMAEGYDNDLYVVTSEGLFLKDTSRQDQRVSFVKVDELGDRGYSMKVTPEGLIFSGKNTHIYRKGEQPKRISKLYVEYLVDFEVDGELYILGSDPNRVLLLHFNRKKSEWENLWESSYMQGDFDFPVVRVLEDNTVECWFVSNTRVKKMNIDLETIHEVKVPKFEFFGEDEGVKKNESYKLLNAKGQILLYNNEKICEFNEQYNKFLLNRYLSDKIRLASVSQDGDKLILVKNYDDQLSGVLAYDFVSQKMSVIAEIPNSQVGVIRQINLTNKGGLYVMGHGGFDILKMQVDTGDYRPVQRTVKNAVNLKIKSIETALANYQEFGERLTLPIEENKFTIKYTAFPFNDPKQFRYYTQLVGHEHTWQEMNENPEVLYANLFEGDYLFKVKAVSSYGDVSEIVTIPITITPPSSRSALAILLYFIIAIIFMVTVAYLYSYKLKMDKERLEKQVSIRTSELEFQKEVLKQKTNLLKSANTQILSKNNEISQGLIAAAQLQSTLLPELEKLKESCDDAFVFFRPKDTVSGDIYWMGRENGKFYLACIDCTGHGVSGALLAVMTNVFLSEAIRNKRLSLVQKIEKIDSNLRNIMRQDHKYHNNEGMDIGLVCWDYETMKMHYAGAKVNLMYFKNRKLNEIKADRISIGDVSGNKDYLMTEHELDMNEVEQFYLSTDGLRDQFGGTKGKKFLNRRIRELLYKIKDLPMDKQHEQVQKTLNYWKGNWEQVDDILLIGIKF</sequence>